<feature type="transmembrane region" description="Helical" evidence="1">
    <location>
        <begin position="367"/>
        <end position="399"/>
    </location>
</feature>
<dbReference type="AlphaFoldDB" id="A0A2T0SN78"/>
<feature type="domain" description="NACHT" evidence="2">
    <location>
        <begin position="134"/>
        <end position="271"/>
    </location>
</feature>
<dbReference type="SUPFAM" id="SSF52540">
    <property type="entry name" value="P-loop containing nucleoside triphosphate hydrolases"/>
    <property type="match status" value="1"/>
</dbReference>
<evidence type="ECO:0000313" key="4">
    <source>
        <dbReference type="Proteomes" id="UP000239494"/>
    </source>
</evidence>
<dbReference type="Gene3D" id="3.40.50.300">
    <property type="entry name" value="P-loop containing nucleotide triphosphate hydrolases"/>
    <property type="match status" value="1"/>
</dbReference>
<gene>
    <name evidence="3" type="ORF">CLV43_115134</name>
</gene>
<accession>A0A2T0SN78</accession>
<dbReference type="Proteomes" id="UP000239494">
    <property type="component" value="Unassembled WGS sequence"/>
</dbReference>
<protein>
    <submittedName>
        <fullName evidence="3">NACHT domain-containing protein</fullName>
    </submittedName>
</protein>
<sequence length="589" mass="62860">MVALVAATGLFLFLRGDGWELADQKSSVLGMLFGAAGLLLALSQWWQGRSGTPDADRVAADLRAAVRAQWQREERVRGVHDPYPLPVRWTGAPAALADHWPAVHRDPDREDPLDLDGTLDRVAEVYAAVPSGRLVVLGRPGSGKTVFTTRFVLGVETDRVPVVFTLASWNPAGQDLREWMADRLERSYGRDTRALVEAGRILPVLDGFDEIAPQLRAEAVRGINAALGEGDPVVLTSRVDEYAAAGDVVTGAAVVELADLSSVDVAKYLRLATRNDKWAPVVDRLAPVLDTPLMLTLARTVYETADPAELLEVDDPEGHLVDRFVPALYDEAHARYFGELARFLVGRGTHDLAWWELPDLVPNYPRLVLVAAGIPLIAAAALLGSPAAALAVAVLVVAVSVGSTASRPPVRLRPDRWTGVPRAALVGALCGLGAGLLLGLGPLRAAVAALAFAAPALATAVGEGAVRHVVSDPDRLLRVDRAAAAVNLAKWALPVALVVGVVPGGLGREVLVVGLCVGAVQTAAYQAWGRLGLARAYLAATGRLPWRLMAFLRDAHRRGVLRQAGPVHQFRHARLRDRLAEDHGQTAQS</sequence>
<keyword evidence="1" id="KW-0812">Transmembrane</keyword>
<organism evidence="3 4">
    <name type="scientific">Umezawaea tangerina</name>
    <dbReference type="NCBI Taxonomy" id="84725"/>
    <lineage>
        <taxon>Bacteria</taxon>
        <taxon>Bacillati</taxon>
        <taxon>Actinomycetota</taxon>
        <taxon>Actinomycetes</taxon>
        <taxon>Pseudonocardiales</taxon>
        <taxon>Pseudonocardiaceae</taxon>
        <taxon>Umezawaea</taxon>
    </lineage>
</organism>
<name>A0A2T0SN78_9PSEU</name>
<feature type="transmembrane region" description="Helical" evidence="1">
    <location>
        <begin position="419"/>
        <end position="438"/>
    </location>
</feature>
<evidence type="ECO:0000256" key="1">
    <source>
        <dbReference type="SAM" id="Phobius"/>
    </source>
</evidence>
<keyword evidence="4" id="KW-1185">Reference proteome</keyword>
<evidence type="ECO:0000259" key="2">
    <source>
        <dbReference type="Pfam" id="PF05729"/>
    </source>
</evidence>
<comment type="caution">
    <text evidence="3">The sequence shown here is derived from an EMBL/GenBank/DDBJ whole genome shotgun (WGS) entry which is preliminary data.</text>
</comment>
<keyword evidence="1" id="KW-0472">Membrane</keyword>
<dbReference type="InterPro" id="IPR027417">
    <property type="entry name" value="P-loop_NTPase"/>
</dbReference>
<dbReference type="InterPro" id="IPR007111">
    <property type="entry name" value="NACHT_NTPase"/>
</dbReference>
<dbReference type="Pfam" id="PF05729">
    <property type="entry name" value="NACHT"/>
    <property type="match status" value="1"/>
</dbReference>
<proteinExistence type="predicted"/>
<evidence type="ECO:0000313" key="3">
    <source>
        <dbReference type="EMBL" id="PRY34858.1"/>
    </source>
</evidence>
<keyword evidence="1" id="KW-1133">Transmembrane helix</keyword>
<dbReference type="EMBL" id="PVTF01000015">
    <property type="protein sequence ID" value="PRY34858.1"/>
    <property type="molecule type" value="Genomic_DNA"/>
</dbReference>
<reference evidence="3 4" key="1">
    <citation type="submission" date="2018-03" db="EMBL/GenBank/DDBJ databases">
        <title>Genomic Encyclopedia of Archaeal and Bacterial Type Strains, Phase II (KMG-II): from individual species to whole genera.</title>
        <authorList>
            <person name="Goeker M."/>
        </authorList>
    </citation>
    <scope>NUCLEOTIDE SEQUENCE [LARGE SCALE GENOMIC DNA]</scope>
    <source>
        <strain evidence="3 4">DSM 44720</strain>
    </source>
</reference>